<feature type="transmembrane region" description="Helical" evidence="2">
    <location>
        <begin position="592"/>
        <end position="614"/>
    </location>
</feature>
<gene>
    <name evidence="3" type="ORF">MGAL_10B019826</name>
</gene>
<protein>
    <recommendedName>
        <fullName evidence="5">Major facilitator superfamily (MFS) profile domain-containing protein</fullName>
    </recommendedName>
</protein>
<feature type="transmembrane region" description="Helical" evidence="2">
    <location>
        <begin position="620"/>
        <end position="639"/>
    </location>
</feature>
<evidence type="ECO:0008006" key="5">
    <source>
        <dbReference type="Google" id="ProtNLM"/>
    </source>
</evidence>
<dbReference type="InterPro" id="IPR050327">
    <property type="entry name" value="Proton-linked_MCT"/>
</dbReference>
<dbReference type="SUPFAM" id="SSF103473">
    <property type="entry name" value="MFS general substrate transporter"/>
    <property type="match status" value="1"/>
</dbReference>
<feature type="transmembrane region" description="Helical" evidence="2">
    <location>
        <begin position="165"/>
        <end position="184"/>
    </location>
</feature>
<feature type="region of interest" description="Disordered" evidence="1">
    <location>
        <begin position="317"/>
        <end position="360"/>
    </location>
</feature>
<comment type="caution">
    <text evidence="3">The sequence shown here is derived from an EMBL/GenBank/DDBJ whole genome shotgun (WGS) entry which is preliminary data.</text>
</comment>
<keyword evidence="4" id="KW-1185">Reference proteome</keyword>
<evidence type="ECO:0000256" key="1">
    <source>
        <dbReference type="SAM" id="MobiDB-lite"/>
    </source>
</evidence>
<proteinExistence type="predicted"/>
<feature type="transmembrane region" description="Helical" evidence="2">
    <location>
        <begin position="38"/>
        <end position="63"/>
    </location>
</feature>
<feature type="transmembrane region" description="Helical" evidence="2">
    <location>
        <begin position="199"/>
        <end position="219"/>
    </location>
</feature>
<sequence length="673" mass="74265">MTLSVNMGGSKFDDISEKDVEIEPEPEPRNSRCPDGGWGWVIVLAAFCANVVVDGICFTAGMYHKEWMSFFNVHHVSVSMVTSLLVGCYLLAGPVAGVLANRFGCRKVVMGGTLISVIGLLVSTVSPNVEVLIITFGIITGIGFGLIYLPSIVIIGYWFEKKRAFATGMALCGSGIGTLLFSSFNKYIFDEYDIKNGTVILAGVVLQCAVCGACYRPLYKAKRTPRMKRGIVQQGLIMKALIAEKERQRTISNGSLDNCIITRDNRLIKIDKIEIDKMNKSNSYINRLKEHLGFSSRSLNKIIPGIVRDKFIFDSKPQTPVQEKKEFPRRKRDYERRRDSGCGSLCDSPQSGNNLPQEDPWEKLCRDDSVKFPNEKDIKENGSLLVPVKRNGSFGPQDSFRPLDSNHLTPPTTIIGTSLMSAMTGSEYDASVRTLMMEYEHPIPEWIRSISHMLDLSLLKDKTFILYASASFLNMLGFFIPFFFLQDLIESLNLMDHKDPVPIVFSVIGLSNAIGRVLAGWIADRPWANVVFLNNASLVLAGVMTIIWPFCTSVTHLSLVAVGFGSCTAAFLALRSIVVVELFGLHRLTSTFGLLILFQGVASVIGSPLAGWIIDSTGSVNAVYYMAGACLATAGVLGCPLRKKNDNNDVEIQNSCYTSQHLDIETVKIETKM</sequence>
<feature type="transmembrane region" description="Helical" evidence="2">
    <location>
        <begin position="503"/>
        <end position="523"/>
    </location>
</feature>
<dbReference type="EMBL" id="UYJE01002822">
    <property type="protein sequence ID" value="VDI13913.1"/>
    <property type="molecule type" value="Genomic_DNA"/>
</dbReference>
<keyword evidence="2" id="KW-0472">Membrane</keyword>
<feature type="transmembrane region" description="Helical" evidence="2">
    <location>
        <begin position="556"/>
        <end position="580"/>
    </location>
</feature>
<feature type="transmembrane region" description="Helical" evidence="2">
    <location>
        <begin position="108"/>
        <end position="125"/>
    </location>
</feature>
<name>A0A8B6D3B9_MYTGA</name>
<accession>A0A8B6D3B9</accession>
<feature type="transmembrane region" description="Helical" evidence="2">
    <location>
        <begin position="530"/>
        <end position="550"/>
    </location>
</feature>
<dbReference type="InterPro" id="IPR011701">
    <property type="entry name" value="MFS"/>
</dbReference>
<dbReference type="Gene3D" id="1.20.1250.20">
    <property type="entry name" value="MFS general substrate transporter like domains"/>
    <property type="match status" value="2"/>
</dbReference>
<reference evidence="3" key="1">
    <citation type="submission" date="2018-11" db="EMBL/GenBank/DDBJ databases">
        <authorList>
            <person name="Alioto T."/>
            <person name="Alioto T."/>
        </authorList>
    </citation>
    <scope>NUCLEOTIDE SEQUENCE</scope>
</reference>
<feature type="compositionally biased region" description="Polar residues" evidence="1">
    <location>
        <begin position="347"/>
        <end position="356"/>
    </location>
</feature>
<organism evidence="3 4">
    <name type="scientific">Mytilus galloprovincialis</name>
    <name type="common">Mediterranean mussel</name>
    <dbReference type="NCBI Taxonomy" id="29158"/>
    <lineage>
        <taxon>Eukaryota</taxon>
        <taxon>Metazoa</taxon>
        <taxon>Spiralia</taxon>
        <taxon>Lophotrochozoa</taxon>
        <taxon>Mollusca</taxon>
        <taxon>Bivalvia</taxon>
        <taxon>Autobranchia</taxon>
        <taxon>Pteriomorphia</taxon>
        <taxon>Mytilida</taxon>
        <taxon>Mytiloidea</taxon>
        <taxon>Mytilidae</taxon>
        <taxon>Mytilinae</taxon>
        <taxon>Mytilus</taxon>
    </lineage>
</organism>
<keyword evidence="2" id="KW-1133">Transmembrane helix</keyword>
<feature type="transmembrane region" description="Helical" evidence="2">
    <location>
        <begin position="75"/>
        <end position="96"/>
    </location>
</feature>
<feature type="compositionally biased region" description="Basic and acidic residues" evidence="1">
    <location>
        <begin position="322"/>
        <end position="340"/>
    </location>
</feature>
<dbReference type="GO" id="GO:0008028">
    <property type="term" value="F:monocarboxylic acid transmembrane transporter activity"/>
    <property type="evidence" value="ECO:0007669"/>
    <property type="project" value="TreeGrafter"/>
</dbReference>
<dbReference type="InterPro" id="IPR036259">
    <property type="entry name" value="MFS_trans_sf"/>
</dbReference>
<dbReference type="Proteomes" id="UP000596742">
    <property type="component" value="Unassembled WGS sequence"/>
</dbReference>
<feature type="transmembrane region" description="Helical" evidence="2">
    <location>
        <begin position="464"/>
        <end position="483"/>
    </location>
</feature>
<evidence type="ECO:0000256" key="2">
    <source>
        <dbReference type="SAM" id="Phobius"/>
    </source>
</evidence>
<feature type="transmembrane region" description="Helical" evidence="2">
    <location>
        <begin position="131"/>
        <end position="158"/>
    </location>
</feature>
<evidence type="ECO:0000313" key="4">
    <source>
        <dbReference type="Proteomes" id="UP000596742"/>
    </source>
</evidence>
<evidence type="ECO:0000313" key="3">
    <source>
        <dbReference type="EMBL" id="VDI13913.1"/>
    </source>
</evidence>
<dbReference type="OrthoDB" id="6509908at2759"/>
<keyword evidence="2" id="KW-0812">Transmembrane</keyword>
<dbReference type="PANTHER" id="PTHR11360">
    <property type="entry name" value="MONOCARBOXYLATE TRANSPORTER"/>
    <property type="match status" value="1"/>
</dbReference>
<dbReference type="Pfam" id="PF07690">
    <property type="entry name" value="MFS_1"/>
    <property type="match status" value="2"/>
</dbReference>
<dbReference type="PANTHER" id="PTHR11360:SF238">
    <property type="entry name" value="SD10469P"/>
    <property type="match status" value="1"/>
</dbReference>
<dbReference type="AlphaFoldDB" id="A0A8B6D3B9"/>